<evidence type="ECO:0000256" key="1">
    <source>
        <dbReference type="SAM" id="MobiDB-lite"/>
    </source>
</evidence>
<evidence type="ECO:0000313" key="4">
    <source>
        <dbReference type="Proteomes" id="UP001225596"/>
    </source>
</evidence>
<dbReference type="RefSeq" id="WP_338435259.1">
    <property type="nucleotide sequence ID" value="NZ_JAUYVH010000001.1"/>
</dbReference>
<evidence type="ECO:0000313" key="3">
    <source>
        <dbReference type="EMBL" id="MDQ9169375.1"/>
    </source>
</evidence>
<sequence length="295" mass="32338">MTTGIFKKRDATKPASMLIGLTASLLIHGIALWLVLHQAAMDMQPAGDQTGNRIAVSILPPVPAAQSAPPPQAQAPNLAQAAPVVPRKKSSPAPAIRKQNRRPAPAESKTAAASVTPSLPKAERSMPPPEQDFSEHLEAARKRRQQVDELGSPEPVEAESTQEASENDNSVAMANIEFSMNRARGNKDKVGGVFQIKRIGYRDAEFVFYGWSERSRRNSTRLITVDQGSYADIQTAMIKKVIDIIREEKKGDFLWQSQRLGKPITLSARPQDSKELEQFLMLEFFPGHTPASPLG</sequence>
<keyword evidence="2" id="KW-0812">Transmembrane</keyword>
<keyword evidence="2" id="KW-1133">Transmembrane helix</keyword>
<dbReference type="EMBL" id="JAUYVH010000001">
    <property type="protein sequence ID" value="MDQ9169375.1"/>
    <property type="molecule type" value="Genomic_DNA"/>
</dbReference>
<feature type="compositionally biased region" description="Polar residues" evidence="1">
    <location>
        <begin position="159"/>
        <end position="170"/>
    </location>
</feature>
<feature type="transmembrane region" description="Helical" evidence="2">
    <location>
        <begin position="15"/>
        <end position="36"/>
    </location>
</feature>
<protein>
    <submittedName>
        <fullName evidence="3">Uncharacterized protein</fullName>
    </submittedName>
</protein>
<gene>
    <name evidence="3" type="ORF">Q8A64_03005</name>
</gene>
<keyword evidence="4" id="KW-1185">Reference proteome</keyword>
<comment type="caution">
    <text evidence="3">The sequence shown here is derived from an EMBL/GenBank/DDBJ whole genome shotgun (WGS) entry which is preliminary data.</text>
</comment>
<accession>A0ABU1BK45</accession>
<feature type="compositionally biased region" description="Pro residues" evidence="1">
    <location>
        <begin position="64"/>
        <end position="73"/>
    </location>
</feature>
<feature type="compositionally biased region" description="Low complexity" evidence="1">
    <location>
        <begin position="74"/>
        <end position="85"/>
    </location>
</feature>
<proteinExistence type="predicted"/>
<reference evidence="3 4" key="1">
    <citation type="submission" date="2023-08" db="EMBL/GenBank/DDBJ databases">
        <title>Oxalobacteraceae gen .nov., isolated from river sludge outside the plant.</title>
        <authorList>
            <person name="Zhao S.Y."/>
        </authorList>
    </citation>
    <scope>NUCLEOTIDE SEQUENCE [LARGE SCALE GENOMIC DNA]</scope>
    <source>
        <strain evidence="3 4">R-40</strain>
    </source>
</reference>
<keyword evidence="2" id="KW-0472">Membrane</keyword>
<evidence type="ECO:0000256" key="2">
    <source>
        <dbReference type="SAM" id="Phobius"/>
    </source>
</evidence>
<organism evidence="3 4">
    <name type="scientific">Keguizhuia sedimenti</name>
    <dbReference type="NCBI Taxonomy" id="3064264"/>
    <lineage>
        <taxon>Bacteria</taxon>
        <taxon>Pseudomonadati</taxon>
        <taxon>Pseudomonadota</taxon>
        <taxon>Betaproteobacteria</taxon>
        <taxon>Burkholderiales</taxon>
        <taxon>Oxalobacteraceae</taxon>
        <taxon>Keguizhuia</taxon>
    </lineage>
</organism>
<name>A0ABU1BK45_9BURK</name>
<dbReference type="Proteomes" id="UP001225596">
    <property type="component" value="Unassembled WGS sequence"/>
</dbReference>
<feature type="region of interest" description="Disordered" evidence="1">
    <location>
        <begin position="64"/>
        <end position="170"/>
    </location>
</feature>